<dbReference type="GO" id="GO:0003848">
    <property type="term" value="F:2-amino-4-hydroxy-6-hydroxymethyldihydropteridine diphosphokinase activity"/>
    <property type="evidence" value="ECO:0007669"/>
    <property type="project" value="UniProtKB-EC"/>
</dbReference>
<dbReference type="KEGG" id="pmc:P9515_03201"/>
<dbReference type="Pfam" id="PF01288">
    <property type="entry name" value="HPPK"/>
    <property type="match status" value="1"/>
</dbReference>
<dbReference type="eggNOG" id="COG0801">
    <property type="taxonomic scope" value="Bacteria"/>
</dbReference>
<dbReference type="STRING" id="167542.P9515_03201"/>
<dbReference type="GO" id="GO:0005524">
    <property type="term" value="F:ATP binding"/>
    <property type="evidence" value="ECO:0007669"/>
    <property type="project" value="UniProtKB-KW"/>
</dbReference>
<dbReference type="SUPFAM" id="SSF55083">
    <property type="entry name" value="6-hydroxymethyl-7,8-dihydropterin pyrophosphokinase, HPPK"/>
    <property type="match status" value="1"/>
</dbReference>
<dbReference type="Proteomes" id="UP000001589">
    <property type="component" value="Chromosome"/>
</dbReference>
<dbReference type="EMBL" id="CP000552">
    <property type="protein sequence ID" value="ABM71529.1"/>
    <property type="molecule type" value="Genomic_DNA"/>
</dbReference>
<accession>A2BUR8</accession>
<dbReference type="GO" id="GO:0016301">
    <property type="term" value="F:kinase activity"/>
    <property type="evidence" value="ECO:0007669"/>
    <property type="project" value="UniProtKB-KW"/>
</dbReference>
<evidence type="ECO:0000313" key="10">
    <source>
        <dbReference type="EMBL" id="ABM71529.1"/>
    </source>
</evidence>
<dbReference type="EC" id="2.7.6.3" evidence="3"/>
<keyword evidence="5" id="KW-0547">Nucleotide-binding</keyword>
<dbReference type="GO" id="GO:0046654">
    <property type="term" value="P:tetrahydrofolate biosynthetic process"/>
    <property type="evidence" value="ECO:0007669"/>
    <property type="project" value="UniProtKB-UniPathway"/>
</dbReference>
<keyword evidence="7" id="KW-0067">ATP-binding</keyword>
<dbReference type="NCBIfam" id="TIGR01498">
    <property type="entry name" value="folK"/>
    <property type="match status" value="1"/>
</dbReference>
<dbReference type="Gene3D" id="3.30.70.560">
    <property type="entry name" value="7,8-Dihydro-6-hydroxymethylpterin-pyrophosphokinase HPPK"/>
    <property type="match status" value="1"/>
</dbReference>
<evidence type="ECO:0000256" key="2">
    <source>
        <dbReference type="ARBA" id="ARBA00005051"/>
    </source>
</evidence>
<dbReference type="UniPathway" id="UPA00077">
    <property type="reaction ID" value="UER00155"/>
</dbReference>
<keyword evidence="4 10" id="KW-0808">Transferase</keyword>
<evidence type="ECO:0000256" key="8">
    <source>
        <dbReference type="ARBA" id="ARBA00022909"/>
    </source>
</evidence>
<evidence type="ECO:0000256" key="5">
    <source>
        <dbReference type="ARBA" id="ARBA00022741"/>
    </source>
</evidence>
<reference evidence="10 11" key="1">
    <citation type="journal article" date="2007" name="PLoS Genet.">
        <title>Patterns and implications of gene gain and loss in the evolution of Prochlorococcus.</title>
        <authorList>
            <person name="Kettler G.C."/>
            <person name="Martiny A.C."/>
            <person name="Huang K."/>
            <person name="Zucker J."/>
            <person name="Coleman M.L."/>
            <person name="Rodrigue S."/>
            <person name="Chen F."/>
            <person name="Lapidus A."/>
            <person name="Ferriera S."/>
            <person name="Johnson J."/>
            <person name="Steglich C."/>
            <person name="Church G.M."/>
            <person name="Richardson P."/>
            <person name="Chisholm S.W."/>
        </authorList>
    </citation>
    <scope>NUCLEOTIDE SEQUENCE [LARGE SCALE GENOMIC DNA]</scope>
    <source>
        <strain evidence="10 11">MIT 9515</strain>
    </source>
</reference>
<dbReference type="CDD" id="cd00483">
    <property type="entry name" value="HPPK"/>
    <property type="match status" value="1"/>
</dbReference>
<dbReference type="PANTHER" id="PTHR43071:SF1">
    <property type="entry name" value="2-AMINO-4-HYDROXY-6-HYDROXYMETHYLDIHYDROPTERIDINE PYROPHOSPHOKINASE"/>
    <property type="match status" value="1"/>
</dbReference>
<evidence type="ECO:0000256" key="3">
    <source>
        <dbReference type="ARBA" id="ARBA00013253"/>
    </source>
</evidence>
<evidence type="ECO:0000256" key="6">
    <source>
        <dbReference type="ARBA" id="ARBA00022777"/>
    </source>
</evidence>
<keyword evidence="8" id="KW-0289">Folate biosynthesis</keyword>
<evidence type="ECO:0000313" key="11">
    <source>
        <dbReference type="Proteomes" id="UP000001589"/>
    </source>
</evidence>
<name>A2BUR8_PROM5</name>
<evidence type="ECO:0000259" key="9">
    <source>
        <dbReference type="Pfam" id="PF01288"/>
    </source>
</evidence>
<dbReference type="AlphaFoldDB" id="A2BUR8"/>
<dbReference type="HOGENOM" id="CLU_097916_3_1_3"/>
<evidence type="ECO:0000256" key="1">
    <source>
        <dbReference type="ARBA" id="ARBA00000198"/>
    </source>
</evidence>
<sequence>MFFLVELSNLNIKNGLCISLGANIDSNYGKPIETFIICKPKIETLIKSWINQSKYCNKETESSETIFYWSSIYESSPHGVKDNQPNYLNTLVLVKSNSFPKQTTENAKFLLREFKNLERNFGRKKTPNNMKWLSRCLDLDILWWEDFCFKDEELILPHPRFMNRNFIISPLSEVLSRTQTVKKVEEERWLVD</sequence>
<keyword evidence="6 10" id="KW-0418">Kinase</keyword>
<evidence type="ECO:0000256" key="7">
    <source>
        <dbReference type="ARBA" id="ARBA00022840"/>
    </source>
</evidence>
<dbReference type="PANTHER" id="PTHR43071">
    <property type="entry name" value="2-AMINO-4-HYDROXY-6-HYDROXYMETHYLDIHYDROPTERIDINE PYROPHOSPHOKINASE"/>
    <property type="match status" value="1"/>
</dbReference>
<comment type="pathway">
    <text evidence="2">Cofactor biosynthesis; tetrahydrofolate biosynthesis; 2-amino-4-hydroxy-6-hydroxymethyl-7,8-dihydropteridine diphosphate from 7,8-dihydroneopterin triphosphate: step 4/4.</text>
</comment>
<feature type="domain" description="7,8-dihydro-6-hydroxymethylpterin-pyrophosphokinase" evidence="9">
    <location>
        <begin position="63"/>
        <end position="174"/>
    </location>
</feature>
<protein>
    <recommendedName>
        <fullName evidence="3">2-amino-4-hydroxy-6-hydroxymethyldihydropteridine diphosphokinase</fullName>
        <ecNumber evidence="3">2.7.6.3</ecNumber>
    </recommendedName>
</protein>
<dbReference type="InterPro" id="IPR000550">
    <property type="entry name" value="Hppk"/>
</dbReference>
<proteinExistence type="predicted"/>
<organism evidence="10 11">
    <name type="scientific">Prochlorococcus marinus (strain MIT 9515)</name>
    <dbReference type="NCBI Taxonomy" id="167542"/>
    <lineage>
        <taxon>Bacteria</taxon>
        <taxon>Bacillati</taxon>
        <taxon>Cyanobacteriota</taxon>
        <taxon>Cyanophyceae</taxon>
        <taxon>Synechococcales</taxon>
        <taxon>Prochlorococcaceae</taxon>
        <taxon>Prochlorococcus</taxon>
    </lineage>
</organism>
<dbReference type="InterPro" id="IPR035907">
    <property type="entry name" value="Hppk_sf"/>
</dbReference>
<dbReference type="GO" id="GO:0046656">
    <property type="term" value="P:folic acid biosynthetic process"/>
    <property type="evidence" value="ECO:0007669"/>
    <property type="project" value="UniProtKB-KW"/>
</dbReference>
<comment type="catalytic activity">
    <reaction evidence="1">
        <text>6-hydroxymethyl-7,8-dihydropterin + ATP = (7,8-dihydropterin-6-yl)methyl diphosphate + AMP + H(+)</text>
        <dbReference type="Rhea" id="RHEA:11412"/>
        <dbReference type="ChEBI" id="CHEBI:15378"/>
        <dbReference type="ChEBI" id="CHEBI:30616"/>
        <dbReference type="ChEBI" id="CHEBI:44841"/>
        <dbReference type="ChEBI" id="CHEBI:72950"/>
        <dbReference type="ChEBI" id="CHEBI:456215"/>
        <dbReference type="EC" id="2.7.6.3"/>
    </reaction>
</comment>
<gene>
    <name evidence="10" type="primary">folK</name>
    <name evidence="10" type="ordered locus">P9515_03201</name>
</gene>
<evidence type="ECO:0000256" key="4">
    <source>
        <dbReference type="ARBA" id="ARBA00022679"/>
    </source>
</evidence>